<keyword evidence="4" id="KW-0804">Transcription</keyword>
<dbReference type="RefSeq" id="WP_184097362.1">
    <property type="nucleotide sequence ID" value="NZ_JACHHN010000001.1"/>
</dbReference>
<protein>
    <submittedName>
        <fullName evidence="6">DNA-binding transcriptional LysR family regulator</fullName>
    </submittedName>
</protein>
<evidence type="ECO:0000256" key="2">
    <source>
        <dbReference type="ARBA" id="ARBA00023015"/>
    </source>
</evidence>
<keyword evidence="7" id="KW-1185">Reference proteome</keyword>
<evidence type="ECO:0000259" key="5">
    <source>
        <dbReference type="PROSITE" id="PS50931"/>
    </source>
</evidence>
<feature type="domain" description="HTH lysR-type" evidence="5">
    <location>
        <begin position="5"/>
        <end position="62"/>
    </location>
</feature>
<dbReference type="Pfam" id="PF03466">
    <property type="entry name" value="LysR_substrate"/>
    <property type="match status" value="1"/>
</dbReference>
<evidence type="ECO:0000313" key="6">
    <source>
        <dbReference type="EMBL" id="MBB5189883.1"/>
    </source>
</evidence>
<dbReference type="InterPro" id="IPR005119">
    <property type="entry name" value="LysR_subst-bd"/>
</dbReference>
<gene>
    <name evidence="6" type="ORF">HNQ50_000593</name>
</gene>
<keyword evidence="2" id="KW-0805">Transcription regulation</keyword>
<evidence type="ECO:0000256" key="4">
    <source>
        <dbReference type="ARBA" id="ARBA00023163"/>
    </source>
</evidence>
<evidence type="ECO:0000256" key="1">
    <source>
        <dbReference type="ARBA" id="ARBA00009437"/>
    </source>
</evidence>
<evidence type="ECO:0000313" key="7">
    <source>
        <dbReference type="Proteomes" id="UP000543030"/>
    </source>
</evidence>
<dbReference type="GO" id="GO:0043565">
    <property type="term" value="F:sequence-specific DNA binding"/>
    <property type="evidence" value="ECO:0007669"/>
    <property type="project" value="TreeGrafter"/>
</dbReference>
<dbReference type="GO" id="GO:0003700">
    <property type="term" value="F:DNA-binding transcription factor activity"/>
    <property type="evidence" value="ECO:0007669"/>
    <property type="project" value="InterPro"/>
</dbReference>
<name>A0A840RBV6_9NEIS</name>
<dbReference type="PRINTS" id="PR00039">
    <property type="entry name" value="HTHLYSR"/>
</dbReference>
<dbReference type="InterPro" id="IPR058163">
    <property type="entry name" value="LysR-type_TF_proteobact-type"/>
</dbReference>
<keyword evidence="3 6" id="KW-0238">DNA-binding</keyword>
<organism evidence="6 7">
    <name type="scientific">Silvimonas terrae</name>
    <dbReference type="NCBI Taxonomy" id="300266"/>
    <lineage>
        <taxon>Bacteria</taxon>
        <taxon>Pseudomonadati</taxon>
        <taxon>Pseudomonadota</taxon>
        <taxon>Betaproteobacteria</taxon>
        <taxon>Neisseriales</taxon>
        <taxon>Chitinibacteraceae</taxon>
        <taxon>Silvimonas</taxon>
    </lineage>
</organism>
<dbReference type="SUPFAM" id="SSF53850">
    <property type="entry name" value="Periplasmic binding protein-like II"/>
    <property type="match status" value="1"/>
</dbReference>
<reference evidence="6 7" key="1">
    <citation type="submission" date="2020-08" db="EMBL/GenBank/DDBJ databases">
        <title>Genomic Encyclopedia of Type Strains, Phase IV (KMG-IV): sequencing the most valuable type-strain genomes for metagenomic binning, comparative biology and taxonomic classification.</title>
        <authorList>
            <person name="Goeker M."/>
        </authorList>
    </citation>
    <scope>NUCLEOTIDE SEQUENCE [LARGE SCALE GENOMIC DNA]</scope>
    <source>
        <strain evidence="6 7">DSM 18233</strain>
    </source>
</reference>
<dbReference type="PANTHER" id="PTHR30537:SF66">
    <property type="entry name" value="IRON-REGULATED VIRULENCE REGULATORY PROTEIN IRGB"/>
    <property type="match status" value="1"/>
</dbReference>
<evidence type="ECO:0000256" key="3">
    <source>
        <dbReference type="ARBA" id="ARBA00023125"/>
    </source>
</evidence>
<comment type="similarity">
    <text evidence="1">Belongs to the LysR transcriptional regulatory family.</text>
</comment>
<dbReference type="PANTHER" id="PTHR30537">
    <property type="entry name" value="HTH-TYPE TRANSCRIPTIONAL REGULATOR"/>
    <property type="match status" value="1"/>
</dbReference>
<dbReference type="InterPro" id="IPR000847">
    <property type="entry name" value="LysR_HTH_N"/>
</dbReference>
<sequence>MAEPLNLNRIELFAAVAEAGGFTAAAERLGMTKAGLSQQIARLEAQLGTALFVRTTRRVTLTEAGETLLRDTAPLIQSLHDSVARLNGDIAVPTGTLRITAPADHAASLLAPALAAFGDLYPDLQIDLLATDEVLDLVRERVDVAIRMGWLRDSSLRATQLGRFEQFAVAAPDYLARSGLQARHPRDLVGERWLVLSLLSAPLTWTFVHPEGENCTIRVQPAIRTSTPTTALVLAQHGAGVVVLDEGTVTPLLNDGRLVRLLPEWTLPAGGMYAVYPDSRHVPAKVRVFIAFFRDWLAGKRPVRSA</sequence>
<dbReference type="InterPro" id="IPR036388">
    <property type="entry name" value="WH-like_DNA-bd_sf"/>
</dbReference>
<dbReference type="FunFam" id="1.10.10.10:FF:000001">
    <property type="entry name" value="LysR family transcriptional regulator"/>
    <property type="match status" value="1"/>
</dbReference>
<dbReference type="EMBL" id="JACHHN010000001">
    <property type="protein sequence ID" value="MBB5189883.1"/>
    <property type="molecule type" value="Genomic_DNA"/>
</dbReference>
<dbReference type="AlphaFoldDB" id="A0A840RBV6"/>
<proteinExistence type="inferred from homology"/>
<dbReference type="InterPro" id="IPR036390">
    <property type="entry name" value="WH_DNA-bd_sf"/>
</dbReference>
<dbReference type="SUPFAM" id="SSF46785">
    <property type="entry name" value="Winged helix' DNA-binding domain"/>
    <property type="match status" value="1"/>
</dbReference>
<dbReference type="GO" id="GO:0006351">
    <property type="term" value="P:DNA-templated transcription"/>
    <property type="evidence" value="ECO:0007669"/>
    <property type="project" value="TreeGrafter"/>
</dbReference>
<dbReference type="PROSITE" id="PS50931">
    <property type="entry name" value="HTH_LYSR"/>
    <property type="match status" value="1"/>
</dbReference>
<dbReference type="CDD" id="cd08422">
    <property type="entry name" value="PBP2_CrgA_like"/>
    <property type="match status" value="1"/>
</dbReference>
<dbReference type="Proteomes" id="UP000543030">
    <property type="component" value="Unassembled WGS sequence"/>
</dbReference>
<comment type="caution">
    <text evidence="6">The sequence shown here is derived from an EMBL/GenBank/DDBJ whole genome shotgun (WGS) entry which is preliminary data.</text>
</comment>
<accession>A0A840RBV6</accession>
<dbReference type="Gene3D" id="1.10.10.10">
    <property type="entry name" value="Winged helix-like DNA-binding domain superfamily/Winged helix DNA-binding domain"/>
    <property type="match status" value="1"/>
</dbReference>
<dbReference type="Gene3D" id="3.40.190.290">
    <property type="match status" value="1"/>
</dbReference>
<dbReference type="Pfam" id="PF00126">
    <property type="entry name" value="HTH_1"/>
    <property type="match status" value="1"/>
</dbReference>